<dbReference type="AlphaFoldDB" id="A0AAV5USE4"/>
<comment type="caution">
    <text evidence="2">The sequence shown here is derived from an EMBL/GenBank/DDBJ whole genome shotgun (WGS) entry which is preliminary data.</text>
</comment>
<dbReference type="Proteomes" id="UP001432322">
    <property type="component" value="Unassembled WGS sequence"/>
</dbReference>
<accession>A0AAV5USE4</accession>
<keyword evidence="3" id="KW-1185">Reference proteome</keyword>
<name>A0AAV5USE4_9BILA</name>
<feature type="chain" id="PRO_5044011564" description="WAP domain-containing protein" evidence="1">
    <location>
        <begin position="17"/>
        <end position="210"/>
    </location>
</feature>
<protein>
    <recommendedName>
        <fullName evidence="4">WAP domain-containing protein</fullName>
    </recommendedName>
</protein>
<dbReference type="EMBL" id="BTSY01000001">
    <property type="protein sequence ID" value="GMT09618.1"/>
    <property type="molecule type" value="Genomic_DNA"/>
</dbReference>
<evidence type="ECO:0000313" key="2">
    <source>
        <dbReference type="EMBL" id="GMT09618.1"/>
    </source>
</evidence>
<reference evidence="2" key="1">
    <citation type="submission" date="2023-10" db="EMBL/GenBank/DDBJ databases">
        <title>Genome assembly of Pristionchus species.</title>
        <authorList>
            <person name="Yoshida K."/>
            <person name="Sommer R.J."/>
        </authorList>
    </citation>
    <scope>NUCLEOTIDE SEQUENCE</scope>
    <source>
        <strain evidence="2">RS5133</strain>
    </source>
</reference>
<evidence type="ECO:0000256" key="1">
    <source>
        <dbReference type="SAM" id="SignalP"/>
    </source>
</evidence>
<feature type="signal peptide" evidence="1">
    <location>
        <begin position="1"/>
        <end position="16"/>
    </location>
</feature>
<dbReference type="PANTHER" id="PTHR36938:SF2">
    <property type="entry name" value="WAP DOMAIN-CONTAINING PROTEIN"/>
    <property type="match status" value="1"/>
</dbReference>
<dbReference type="PANTHER" id="PTHR36938">
    <property type="entry name" value="PROTEIN CBG26935"/>
    <property type="match status" value="1"/>
</dbReference>
<evidence type="ECO:0008006" key="4">
    <source>
        <dbReference type="Google" id="ProtNLM"/>
    </source>
</evidence>
<proteinExistence type="predicted"/>
<sequence length="210" mass="22248">TSLILVSASLAVFISSSKVPPPSLRSYLLALDEVTALANSPLAFSHPVCVGVFHSCMTSNVCESGTVCSIADKNTPCCTSADNSCPAPQLMGVTCSKTRATNWCTSNADCGMGSCCATGCGYNVCWTTPATLAPAAPRRLFFHSFSDDSSPSSCPDPADVPIQCNAQRPVDWCLRHDECPSTPSHRRLCCLTQCGHHVCMRHTGGKWIIA</sequence>
<evidence type="ECO:0000313" key="3">
    <source>
        <dbReference type="Proteomes" id="UP001432322"/>
    </source>
</evidence>
<keyword evidence="1" id="KW-0732">Signal</keyword>
<organism evidence="2 3">
    <name type="scientific">Pristionchus fissidentatus</name>
    <dbReference type="NCBI Taxonomy" id="1538716"/>
    <lineage>
        <taxon>Eukaryota</taxon>
        <taxon>Metazoa</taxon>
        <taxon>Ecdysozoa</taxon>
        <taxon>Nematoda</taxon>
        <taxon>Chromadorea</taxon>
        <taxon>Rhabditida</taxon>
        <taxon>Rhabditina</taxon>
        <taxon>Diplogasteromorpha</taxon>
        <taxon>Diplogasteroidea</taxon>
        <taxon>Neodiplogasteridae</taxon>
        <taxon>Pristionchus</taxon>
    </lineage>
</organism>
<gene>
    <name evidence="2" type="ORF">PFISCL1PPCAC_915</name>
</gene>
<feature type="non-terminal residue" evidence="2">
    <location>
        <position position="1"/>
    </location>
</feature>